<evidence type="ECO:0000259" key="1">
    <source>
        <dbReference type="Pfam" id="PF03372"/>
    </source>
</evidence>
<protein>
    <recommendedName>
        <fullName evidence="1">Endonuclease/exonuclease/phosphatase domain-containing protein</fullName>
    </recommendedName>
</protein>
<feature type="domain" description="Endonuclease/exonuclease/phosphatase" evidence="1">
    <location>
        <begin position="177"/>
        <end position="428"/>
    </location>
</feature>
<evidence type="ECO:0000313" key="2">
    <source>
        <dbReference type="EnsemblMetazoa" id="SMAR010267-PA"/>
    </source>
</evidence>
<evidence type="ECO:0000313" key="3">
    <source>
        <dbReference type="Proteomes" id="UP000014500"/>
    </source>
</evidence>
<reference evidence="3" key="1">
    <citation type="submission" date="2011-05" db="EMBL/GenBank/DDBJ databases">
        <authorList>
            <person name="Richards S.R."/>
            <person name="Qu J."/>
            <person name="Jiang H."/>
            <person name="Jhangiani S.N."/>
            <person name="Agravi P."/>
            <person name="Goodspeed R."/>
            <person name="Gross S."/>
            <person name="Mandapat C."/>
            <person name="Jackson L."/>
            <person name="Mathew T."/>
            <person name="Pu L."/>
            <person name="Thornton R."/>
            <person name="Saada N."/>
            <person name="Wilczek-Boney K.B."/>
            <person name="Lee S."/>
            <person name="Kovar C."/>
            <person name="Wu Y."/>
            <person name="Scherer S.E."/>
            <person name="Worley K.C."/>
            <person name="Muzny D.M."/>
            <person name="Gibbs R."/>
        </authorList>
    </citation>
    <scope>NUCLEOTIDE SEQUENCE</scope>
    <source>
        <strain evidence="3">Brora</strain>
    </source>
</reference>
<dbReference type="eggNOG" id="KOG2338">
    <property type="taxonomic scope" value="Eukaryota"/>
</dbReference>
<dbReference type="EMBL" id="JH431970">
    <property type="status" value="NOT_ANNOTATED_CDS"/>
    <property type="molecule type" value="Genomic_DNA"/>
</dbReference>
<dbReference type="InterPro" id="IPR050410">
    <property type="entry name" value="CCR4/nocturin_mRNA_transcr"/>
</dbReference>
<dbReference type="HOGENOM" id="CLU_490330_0_0_1"/>
<dbReference type="GO" id="GO:0000175">
    <property type="term" value="F:3'-5'-RNA exonuclease activity"/>
    <property type="evidence" value="ECO:0007669"/>
    <property type="project" value="TreeGrafter"/>
</dbReference>
<dbReference type="Gene3D" id="3.60.10.10">
    <property type="entry name" value="Endonuclease/exonuclease/phosphatase"/>
    <property type="match status" value="1"/>
</dbReference>
<accession>T1J976</accession>
<name>T1J976_STRMM</name>
<reference evidence="2" key="2">
    <citation type="submission" date="2015-02" db="UniProtKB">
        <authorList>
            <consortium name="EnsemblMetazoa"/>
        </authorList>
    </citation>
    <scope>IDENTIFICATION</scope>
</reference>
<proteinExistence type="predicted"/>
<dbReference type="InterPro" id="IPR036691">
    <property type="entry name" value="Endo/exonu/phosph_ase_sf"/>
</dbReference>
<dbReference type="PANTHER" id="PTHR12121">
    <property type="entry name" value="CARBON CATABOLITE REPRESSOR PROTEIN 4"/>
    <property type="match status" value="1"/>
</dbReference>
<dbReference type="Pfam" id="PF03372">
    <property type="entry name" value="Exo_endo_phos"/>
    <property type="match status" value="1"/>
</dbReference>
<dbReference type="Proteomes" id="UP000014500">
    <property type="component" value="Unassembled WGS sequence"/>
</dbReference>
<sequence length="556" mass="63998">MSQLRQICVPHNPNAWRFPLMFNRGSKPNYSYNQYFIPSWPVNPPPHEWWHCVRPTVQQIGEHNFIPFGEMNHLDKPSTSQEALTYHTPTASKMNLMPTLAYYPYPVMAPVACPAYSMGFHTDAANYAELNVDRASDAPVINYQSTDYHAQSLNYLRRWEPVVMDPLSYDGQEFTIMSYNVLAQQLLELNSRLYVHCNQQILSWDYRKQRLLTELQNSDADILCLQEVQEDHYHEFFVPNMKQLGYDGIYKKRTGDKYDGCAIFYKESAFSLDTWQAIEFKKPHVTLLDRDNVAIVALFRPKNDLSGNQRVCVATTHLLFNPKRGDIKLAQLQLMFAEVDKIAQRRTDRCDDGNKHFPVIVCGDLNSEPHCQIYKFLHSGKIHYEGLPVATMSGQTRNMSYWNQRYLSFELLPPSLGVTDYCKYANDPTAESGCEASTVLTDREKNTYSSGFMAHQLNLVSVYDHISKRRPGQREITTQHSKASCTVDYIFYSIKKKNNNFSYGTINRQYVKENDLKLLATYSLLCDDEVVSFGGLPNCTSPSDHIPLMAKFVLTS</sequence>
<dbReference type="PhylomeDB" id="T1J976"/>
<organism evidence="2 3">
    <name type="scientific">Strigamia maritima</name>
    <name type="common">European centipede</name>
    <name type="synonym">Geophilus maritimus</name>
    <dbReference type="NCBI Taxonomy" id="126957"/>
    <lineage>
        <taxon>Eukaryota</taxon>
        <taxon>Metazoa</taxon>
        <taxon>Ecdysozoa</taxon>
        <taxon>Arthropoda</taxon>
        <taxon>Myriapoda</taxon>
        <taxon>Chilopoda</taxon>
        <taxon>Pleurostigmophora</taxon>
        <taxon>Geophilomorpha</taxon>
        <taxon>Linotaeniidae</taxon>
        <taxon>Strigamia</taxon>
    </lineage>
</organism>
<keyword evidence="3" id="KW-1185">Reference proteome</keyword>
<dbReference type="InterPro" id="IPR005135">
    <property type="entry name" value="Endo/exonuclease/phosphatase"/>
</dbReference>
<dbReference type="EnsemblMetazoa" id="SMAR010267-RA">
    <property type="protein sequence ID" value="SMAR010267-PA"/>
    <property type="gene ID" value="SMAR010267"/>
</dbReference>
<dbReference type="AlphaFoldDB" id="T1J976"/>
<dbReference type="STRING" id="126957.T1J976"/>
<dbReference type="PANTHER" id="PTHR12121:SF34">
    <property type="entry name" value="PROTEIN ANGEL"/>
    <property type="match status" value="1"/>
</dbReference>
<dbReference type="OMA" id="WRPPQFC"/>
<dbReference type="SUPFAM" id="SSF56219">
    <property type="entry name" value="DNase I-like"/>
    <property type="match status" value="1"/>
</dbReference>